<evidence type="ECO:0000256" key="4">
    <source>
        <dbReference type="ARBA" id="ARBA00022457"/>
    </source>
</evidence>
<evidence type="ECO:0000256" key="12">
    <source>
        <dbReference type="ARBA" id="ARBA00022932"/>
    </source>
</evidence>
<gene>
    <name evidence="16 18" type="primary">dinB</name>
    <name evidence="18" type="ORF">HH216_02120</name>
</gene>
<evidence type="ECO:0000256" key="11">
    <source>
        <dbReference type="ARBA" id="ARBA00022842"/>
    </source>
</evidence>
<keyword evidence="13 16" id="KW-0238">DNA-binding</keyword>
<comment type="subcellular location">
    <subcellularLocation>
        <location evidence="1 16">Cytoplasm</location>
    </subcellularLocation>
</comment>
<dbReference type="PANTHER" id="PTHR11076">
    <property type="entry name" value="DNA REPAIR POLYMERASE UMUC / TRANSFERASE FAMILY MEMBER"/>
    <property type="match status" value="1"/>
</dbReference>
<dbReference type="InterPro" id="IPR001126">
    <property type="entry name" value="UmuC"/>
</dbReference>
<dbReference type="InterPro" id="IPR043502">
    <property type="entry name" value="DNA/RNA_pol_sf"/>
</dbReference>
<evidence type="ECO:0000313" key="19">
    <source>
        <dbReference type="Proteomes" id="UP000501128"/>
    </source>
</evidence>
<keyword evidence="8 16" id="KW-0235">DNA replication</keyword>
<dbReference type="FunFam" id="3.40.1170.60:FF:000001">
    <property type="entry name" value="DNA polymerase IV"/>
    <property type="match status" value="1"/>
</dbReference>
<dbReference type="GO" id="GO:0003887">
    <property type="term" value="F:DNA-directed DNA polymerase activity"/>
    <property type="evidence" value="ECO:0007669"/>
    <property type="project" value="UniProtKB-UniRule"/>
</dbReference>
<evidence type="ECO:0000259" key="17">
    <source>
        <dbReference type="PROSITE" id="PS50173"/>
    </source>
</evidence>
<dbReference type="GO" id="GO:0000287">
    <property type="term" value="F:magnesium ion binding"/>
    <property type="evidence" value="ECO:0007669"/>
    <property type="project" value="UniProtKB-UniRule"/>
</dbReference>
<dbReference type="NCBIfam" id="NF002677">
    <property type="entry name" value="PRK02406.1"/>
    <property type="match status" value="1"/>
</dbReference>
<evidence type="ECO:0000256" key="16">
    <source>
        <dbReference type="HAMAP-Rule" id="MF_01113"/>
    </source>
</evidence>
<keyword evidence="19" id="KW-1185">Reference proteome</keyword>
<evidence type="ECO:0000256" key="3">
    <source>
        <dbReference type="ARBA" id="ARBA00011245"/>
    </source>
</evidence>
<comment type="function">
    <text evidence="16">Poorly processive, error-prone DNA polymerase involved in untargeted mutagenesis. Copies undamaged DNA at stalled replication forks, which arise in vivo from mismatched or misaligned primer ends. These misaligned primers can be extended by PolIV. Exhibits no 3'-5' exonuclease (proofreading) activity. May be involved in translesional synthesis, in conjunction with the beta clamp from PolIII.</text>
</comment>
<dbReference type="EC" id="2.7.7.7" evidence="16"/>
<feature type="binding site" evidence="16">
    <location>
        <position position="13"/>
    </location>
    <ligand>
        <name>Mg(2+)</name>
        <dbReference type="ChEBI" id="CHEBI:18420"/>
    </ligand>
</feature>
<dbReference type="KEGG" id="srho:HH216_02120"/>
<evidence type="ECO:0000256" key="14">
    <source>
        <dbReference type="ARBA" id="ARBA00023204"/>
    </source>
</evidence>
<evidence type="ECO:0000256" key="15">
    <source>
        <dbReference type="ARBA" id="ARBA00049244"/>
    </source>
</evidence>
<feature type="site" description="Substrate discrimination" evidence="16">
    <location>
        <position position="18"/>
    </location>
</feature>
<feature type="domain" description="UmuC" evidence="17">
    <location>
        <begin position="9"/>
        <end position="189"/>
    </location>
</feature>
<comment type="catalytic activity">
    <reaction evidence="15 16">
        <text>DNA(n) + a 2'-deoxyribonucleoside 5'-triphosphate = DNA(n+1) + diphosphate</text>
        <dbReference type="Rhea" id="RHEA:22508"/>
        <dbReference type="Rhea" id="RHEA-COMP:17339"/>
        <dbReference type="Rhea" id="RHEA-COMP:17340"/>
        <dbReference type="ChEBI" id="CHEBI:33019"/>
        <dbReference type="ChEBI" id="CHEBI:61560"/>
        <dbReference type="ChEBI" id="CHEBI:173112"/>
        <dbReference type="EC" id="2.7.7.7"/>
    </reaction>
</comment>
<keyword evidence="12 16" id="KW-0239">DNA-directed DNA polymerase</keyword>
<dbReference type="Gene3D" id="3.40.1170.60">
    <property type="match status" value="1"/>
</dbReference>
<dbReference type="GO" id="GO:0006261">
    <property type="term" value="P:DNA-templated DNA replication"/>
    <property type="evidence" value="ECO:0007669"/>
    <property type="project" value="UniProtKB-UniRule"/>
</dbReference>
<evidence type="ECO:0000256" key="10">
    <source>
        <dbReference type="ARBA" id="ARBA00022763"/>
    </source>
</evidence>
<dbReference type="InterPro" id="IPR022880">
    <property type="entry name" value="DNApol_IV"/>
</dbReference>
<dbReference type="InterPro" id="IPR043128">
    <property type="entry name" value="Rev_trsase/Diguanyl_cyclase"/>
</dbReference>
<keyword evidence="11 16" id="KW-0460">Magnesium</keyword>
<evidence type="ECO:0000256" key="1">
    <source>
        <dbReference type="ARBA" id="ARBA00004496"/>
    </source>
</evidence>
<comment type="subunit">
    <text evidence="3 16">Monomer.</text>
</comment>
<dbReference type="SUPFAM" id="SSF56672">
    <property type="entry name" value="DNA/RNA polymerases"/>
    <property type="match status" value="1"/>
</dbReference>
<proteinExistence type="inferred from homology"/>
<dbReference type="GO" id="GO:0003684">
    <property type="term" value="F:damaged DNA binding"/>
    <property type="evidence" value="ECO:0007669"/>
    <property type="project" value="InterPro"/>
</dbReference>
<dbReference type="PROSITE" id="PS50173">
    <property type="entry name" value="UMUC"/>
    <property type="match status" value="1"/>
</dbReference>
<keyword evidence="14 16" id="KW-0234">DNA repair</keyword>
<keyword evidence="9 16" id="KW-0479">Metal-binding</keyword>
<feature type="active site" evidence="16">
    <location>
        <position position="108"/>
    </location>
</feature>
<dbReference type="Pfam" id="PF11799">
    <property type="entry name" value="IMS_C"/>
    <property type="match status" value="1"/>
</dbReference>
<evidence type="ECO:0000256" key="13">
    <source>
        <dbReference type="ARBA" id="ARBA00023125"/>
    </source>
</evidence>
<keyword evidence="7 16" id="KW-0548">Nucleotidyltransferase</keyword>
<dbReference type="GO" id="GO:0042276">
    <property type="term" value="P:error-prone translesion synthesis"/>
    <property type="evidence" value="ECO:0007669"/>
    <property type="project" value="TreeGrafter"/>
</dbReference>
<comment type="cofactor">
    <cofactor evidence="16">
        <name>Mg(2+)</name>
        <dbReference type="ChEBI" id="CHEBI:18420"/>
    </cofactor>
    <text evidence="16">Binds 2 magnesium ions per subunit.</text>
</comment>
<accession>A0A7L5DLM5</accession>
<evidence type="ECO:0000256" key="6">
    <source>
        <dbReference type="ARBA" id="ARBA00022679"/>
    </source>
</evidence>
<evidence type="ECO:0000256" key="7">
    <source>
        <dbReference type="ARBA" id="ARBA00022695"/>
    </source>
</evidence>
<dbReference type="FunFam" id="3.30.1490.100:FF:000004">
    <property type="entry name" value="DNA polymerase IV"/>
    <property type="match status" value="1"/>
</dbReference>
<dbReference type="EMBL" id="CP051677">
    <property type="protein sequence ID" value="QJD77348.1"/>
    <property type="molecule type" value="Genomic_DNA"/>
</dbReference>
<comment type="similarity">
    <text evidence="2 16">Belongs to the DNA polymerase type-Y family.</text>
</comment>
<keyword evidence="4 16" id="KW-0515">Mutator protein</keyword>
<evidence type="ECO:0000256" key="9">
    <source>
        <dbReference type="ARBA" id="ARBA00022723"/>
    </source>
</evidence>
<keyword evidence="5 16" id="KW-0963">Cytoplasm</keyword>
<dbReference type="InterPro" id="IPR017961">
    <property type="entry name" value="DNA_pol_Y-fam_little_finger"/>
</dbReference>
<keyword evidence="6 16" id="KW-0808">Transferase</keyword>
<evidence type="ECO:0000256" key="8">
    <source>
        <dbReference type="ARBA" id="ARBA00022705"/>
    </source>
</evidence>
<dbReference type="GO" id="GO:0005829">
    <property type="term" value="C:cytosol"/>
    <property type="evidence" value="ECO:0007669"/>
    <property type="project" value="TreeGrafter"/>
</dbReference>
<reference evidence="18 19" key="1">
    <citation type="submission" date="2020-04" db="EMBL/GenBank/DDBJ databases">
        <title>Genome sequencing of novel species.</title>
        <authorList>
            <person name="Heo J."/>
            <person name="Kim S.-J."/>
            <person name="Kim J.-S."/>
            <person name="Hong S.-B."/>
            <person name="Kwon S.-W."/>
        </authorList>
    </citation>
    <scope>NUCLEOTIDE SEQUENCE [LARGE SCALE GENOMIC DNA]</scope>
    <source>
        <strain evidence="18 19">CJU-R4</strain>
    </source>
</reference>
<name>A0A7L5DLM5_9BACT</name>
<dbReference type="AlphaFoldDB" id="A0A7L5DLM5"/>
<dbReference type="PANTHER" id="PTHR11076:SF33">
    <property type="entry name" value="DNA POLYMERASE KAPPA"/>
    <property type="match status" value="1"/>
</dbReference>
<sequence>MVTPAHRKIIHVDMDAFYASVEQRDNPDLRGKPLAVGGSRQRGVVAAASYEARQYGVYSAMASSIAIRKCPDLIFVKPRFDVYKAVSAQIRAVFAEHTDLIEPLSLDEAYLDVTDATSSERTATQLARVLKERIRQETGLTASAGVSYNKFLAKLASDYNKPDGLYVIKPHQGLDFVAKLAVGQFHGIGRVTAARLNELGIFTGFDLRQQSEAYLTQQFGKVGHHYYCIARAIDERPVTPNRIRKSVGSETTFEQDLTDEPDLLAQLGPLIDDVWSYCERTGIRGRTVTLKVKYGDFQQITRSRTLLSPAGSRAVIEQTITQLLQSVLPVDKGIRLLGVSLSTLQTANATPTGQLRLDL</sequence>
<dbReference type="Proteomes" id="UP000501128">
    <property type="component" value="Chromosome"/>
</dbReference>
<evidence type="ECO:0000256" key="2">
    <source>
        <dbReference type="ARBA" id="ARBA00010945"/>
    </source>
</evidence>
<evidence type="ECO:0000256" key="5">
    <source>
        <dbReference type="ARBA" id="ARBA00022490"/>
    </source>
</evidence>
<dbReference type="GO" id="GO:0006281">
    <property type="term" value="P:DNA repair"/>
    <property type="evidence" value="ECO:0007669"/>
    <property type="project" value="UniProtKB-UniRule"/>
</dbReference>
<dbReference type="GO" id="GO:0009432">
    <property type="term" value="P:SOS response"/>
    <property type="evidence" value="ECO:0007669"/>
    <property type="project" value="TreeGrafter"/>
</dbReference>
<dbReference type="SUPFAM" id="SSF100879">
    <property type="entry name" value="Lesion bypass DNA polymerase (Y-family), little finger domain"/>
    <property type="match status" value="1"/>
</dbReference>
<protein>
    <recommendedName>
        <fullName evidence="16">DNA polymerase IV</fullName>
        <shortName evidence="16">Pol IV</shortName>
        <ecNumber evidence="16">2.7.7.7</ecNumber>
    </recommendedName>
</protein>
<evidence type="ECO:0000313" key="18">
    <source>
        <dbReference type="EMBL" id="QJD77348.1"/>
    </source>
</evidence>
<dbReference type="InterPro" id="IPR036775">
    <property type="entry name" value="DNA_pol_Y-fam_lit_finger_sf"/>
</dbReference>
<organism evidence="18 19">
    <name type="scientific">Spirosoma rhododendri</name>
    <dbReference type="NCBI Taxonomy" id="2728024"/>
    <lineage>
        <taxon>Bacteria</taxon>
        <taxon>Pseudomonadati</taxon>
        <taxon>Bacteroidota</taxon>
        <taxon>Cytophagia</taxon>
        <taxon>Cytophagales</taxon>
        <taxon>Cytophagaceae</taxon>
        <taxon>Spirosoma</taxon>
    </lineage>
</organism>
<dbReference type="HAMAP" id="MF_01113">
    <property type="entry name" value="DNApol_IV"/>
    <property type="match status" value="1"/>
</dbReference>
<dbReference type="InterPro" id="IPR050116">
    <property type="entry name" value="DNA_polymerase-Y"/>
</dbReference>
<feature type="binding site" evidence="16">
    <location>
        <position position="107"/>
    </location>
    <ligand>
        <name>Mg(2+)</name>
        <dbReference type="ChEBI" id="CHEBI:18420"/>
    </ligand>
</feature>
<dbReference type="Pfam" id="PF00817">
    <property type="entry name" value="IMS"/>
    <property type="match status" value="1"/>
</dbReference>
<dbReference type="Gene3D" id="3.30.1490.100">
    <property type="entry name" value="DNA polymerase, Y-family, little finger domain"/>
    <property type="match status" value="1"/>
</dbReference>
<dbReference type="CDD" id="cd03586">
    <property type="entry name" value="PolY_Pol_IV_kappa"/>
    <property type="match status" value="1"/>
</dbReference>
<dbReference type="Gene3D" id="1.10.150.20">
    <property type="entry name" value="5' to 3' exonuclease, C-terminal subdomain"/>
    <property type="match status" value="1"/>
</dbReference>
<keyword evidence="10 16" id="KW-0227">DNA damage</keyword>
<dbReference type="Gene3D" id="3.30.70.270">
    <property type="match status" value="1"/>
</dbReference>